<dbReference type="Gene3D" id="3.40.30.10">
    <property type="entry name" value="Glutaredoxin"/>
    <property type="match status" value="1"/>
</dbReference>
<dbReference type="EMBL" id="CP031229">
    <property type="protein sequence ID" value="AXH96148.1"/>
    <property type="molecule type" value="Genomic_DNA"/>
</dbReference>
<dbReference type="KEGG" id="orn:DV701_08405"/>
<gene>
    <name evidence="2" type="ORF">DV701_08405</name>
</gene>
<keyword evidence="3" id="KW-1185">Reference proteome</keyword>
<dbReference type="Pfam" id="PF01323">
    <property type="entry name" value="DSBA"/>
    <property type="match status" value="1"/>
</dbReference>
<reference evidence="2 3" key="1">
    <citation type="submission" date="2018-07" db="EMBL/GenBank/DDBJ databases">
        <title>Complete genome sequencing of Ornithinimicrobium sp. AMA3305.</title>
        <authorList>
            <person name="Bae J.-W."/>
        </authorList>
    </citation>
    <scope>NUCLEOTIDE SEQUENCE [LARGE SCALE GENOMIC DNA]</scope>
    <source>
        <strain evidence="2 3">AMA3305</strain>
    </source>
</reference>
<evidence type="ECO:0000313" key="3">
    <source>
        <dbReference type="Proteomes" id="UP000253790"/>
    </source>
</evidence>
<proteinExistence type="predicted"/>
<dbReference type="Proteomes" id="UP000253790">
    <property type="component" value="Chromosome"/>
</dbReference>
<name>A0A345NM90_9MICO</name>
<accession>A0A345NM90</accession>
<dbReference type="GO" id="GO:0016491">
    <property type="term" value="F:oxidoreductase activity"/>
    <property type="evidence" value="ECO:0007669"/>
    <property type="project" value="InterPro"/>
</dbReference>
<dbReference type="RefSeq" id="WP_114927913.1">
    <property type="nucleotide sequence ID" value="NZ_CP031229.1"/>
</dbReference>
<evidence type="ECO:0000259" key="1">
    <source>
        <dbReference type="Pfam" id="PF01323"/>
    </source>
</evidence>
<evidence type="ECO:0000313" key="2">
    <source>
        <dbReference type="EMBL" id="AXH96148.1"/>
    </source>
</evidence>
<dbReference type="AlphaFoldDB" id="A0A345NM90"/>
<dbReference type="SUPFAM" id="SSF52833">
    <property type="entry name" value="Thioredoxin-like"/>
    <property type="match status" value="1"/>
</dbReference>
<feature type="domain" description="DSBA-like thioredoxin" evidence="1">
    <location>
        <begin position="9"/>
        <end position="168"/>
    </location>
</feature>
<keyword evidence="2" id="KW-0413">Isomerase</keyword>
<dbReference type="GO" id="GO:0016853">
    <property type="term" value="F:isomerase activity"/>
    <property type="evidence" value="ECO:0007669"/>
    <property type="project" value="UniProtKB-KW"/>
</dbReference>
<protein>
    <submittedName>
        <fullName evidence="2">Dithiol-disulfide isomerase</fullName>
    </submittedName>
</protein>
<organism evidence="2 3">
    <name type="scientific">Ornithinimicrobium avium</name>
    <dbReference type="NCBI Taxonomy" id="2283195"/>
    <lineage>
        <taxon>Bacteria</taxon>
        <taxon>Bacillati</taxon>
        <taxon>Actinomycetota</taxon>
        <taxon>Actinomycetes</taxon>
        <taxon>Micrococcales</taxon>
        <taxon>Ornithinimicrobiaceae</taxon>
        <taxon>Ornithinimicrobium</taxon>
    </lineage>
</organism>
<dbReference type="InterPro" id="IPR001853">
    <property type="entry name" value="DSBA-like_thioredoxin_dom"/>
</dbReference>
<dbReference type="InterPro" id="IPR036249">
    <property type="entry name" value="Thioredoxin-like_sf"/>
</dbReference>
<sequence length="228" mass="25057">MDRNTPTATVTAFTDIMCGWSTLAFHRFYRARSAAGLDGRVFLDPQLFLLEDVNATAWNSAVTEGEKPVLVALEEGLELRPWQRDPSEFPVTSLPANEAVHAAKEQSPTAAEQLDMALRMAFWRDGRCISMGHEILDVAAGCDAVDVDRLGEALDDGRARGAMMRAYRTRSERVRGSAHFFLPDGSDVHNPGIAMHEVGETGYLVVDSDDPTVYEEMLRRVATAAGLD</sequence>
<dbReference type="OrthoDB" id="155520at2"/>